<name>A0A4Y2NJP1_ARAVE</name>
<evidence type="ECO:0000313" key="2">
    <source>
        <dbReference type="EMBL" id="GBN38899.1"/>
    </source>
</evidence>
<evidence type="ECO:0000313" key="1">
    <source>
        <dbReference type="EMBL" id="GBN38885.1"/>
    </source>
</evidence>
<dbReference type="EMBL" id="BGPR01128124">
    <property type="protein sequence ID" value="GBN38885.1"/>
    <property type="molecule type" value="Genomic_DNA"/>
</dbReference>
<dbReference type="EMBL" id="BGPR01128128">
    <property type="protein sequence ID" value="GBN38899.1"/>
    <property type="molecule type" value="Genomic_DNA"/>
</dbReference>
<reference evidence="2 3" key="1">
    <citation type="journal article" date="2019" name="Sci. Rep.">
        <title>Orb-weaving spider Araneus ventricosus genome elucidates the spidroin gene catalogue.</title>
        <authorList>
            <person name="Kono N."/>
            <person name="Nakamura H."/>
            <person name="Ohtoshi R."/>
            <person name="Moran D.A.P."/>
            <person name="Shinohara A."/>
            <person name="Yoshida Y."/>
            <person name="Fujiwara M."/>
            <person name="Mori M."/>
            <person name="Tomita M."/>
            <person name="Arakawa K."/>
        </authorList>
    </citation>
    <scope>NUCLEOTIDE SEQUENCE [LARGE SCALE GENOMIC DNA]</scope>
</reference>
<protein>
    <submittedName>
        <fullName evidence="2">Uncharacterized protein</fullName>
    </submittedName>
</protein>
<dbReference type="Proteomes" id="UP000499080">
    <property type="component" value="Unassembled WGS sequence"/>
</dbReference>
<proteinExistence type="predicted"/>
<organism evidence="2 3">
    <name type="scientific">Araneus ventricosus</name>
    <name type="common">Orbweaver spider</name>
    <name type="synonym">Epeira ventricosa</name>
    <dbReference type="NCBI Taxonomy" id="182803"/>
    <lineage>
        <taxon>Eukaryota</taxon>
        <taxon>Metazoa</taxon>
        <taxon>Ecdysozoa</taxon>
        <taxon>Arthropoda</taxon>
        <taxon>Chelicerata</taxon>
        <taxon>Arachnida</taxon>
        <taxon>Araneae</taxon>
        <taxon>Araneomorphae</taxon>
        <taxon>Entelegynae</taxon>
        <taxon>Araneoidea</taxon>
        <taxon>Araneidae</taxon>
        <taxon>Araneus</taxon>
    </lineage>
</organism>
<comment type="caution">
    <text evidence="2">The sequence shown here is derived from an EMBL/GenBank/DDBJ whole genome shotgun (WGS) entry which is preliminary data.</text>
</comment>
<sequence length="144" mass="16704">MIQMTLCPSATVSELNRPLALIEQELKILLFVKSLEIFAIYWKGAHFLRLTDTFDRICVCRRFSYSHRRSRNEILLVPCDRNANNKLIGSHFPVNCRYLHGQRTRSLLANLPSPSHERHAASSQACLPDRKSREAERLIIINKF</sequence>
<gene>
    <name evidence="1" type="ORF">AVEN_120733_1</name>
    <name evidence="2" type="ORF">AVEN_188969_1</name>
</gene>
<evidence type="ECO:0000313" key="3">
    <source>
        <dbReference type="Proteomes" id="UP000499080"/>
    </source>
</evidence>
<accession>A0A4Y2NJP1</accession>
<keyword evidence="3" id="KW-1185">Reference proteome</keyword>
<dbReference type="AlphaFoldDB" id="A0A4Y2NJP1"/>